<evidence type="ECO:0000256" key="3">
    <source>
        <dbReference type="ARBA" id="ARBA00023163"/>
    </source>
</evidence>
<dbReference type="GO" id="GO:0003677">
    <property type="term" value="F:DNA binding"/>
    <property type="evidence" value="ECO:0007669"/>
    <property type="project" value="UniProtKB-KW"/>
</dbReference>
<evidence type="ECO:0000256" key="1">
    <source>
        <dbReference type="ARBA" id="ARBA00023015"/>
    </source>
</evidence>
<dbReference type="InterPro" id="IPR002831">
    <property type="entry name" value="Tscrpt_reg_TrmB_N"/>
</dbReference>
<dbReference type="PANTHER" id="PTHR38465">
    <property type="entry name" value="HTH-TYPE TRANSCRIPTIONAL REGULATOR MJ1563-RELATED"/>
    <property type="match status" value="1"/>
</dbReference>
<gene>
    <name evidence="5" type="ORF">V6M85_04185</name>
</gene>
<keyword evidence="1" id="KW-0805">Transcription regulation</keyword>
<dbReference type="CDD" id="cd00090">
    <property type="entry name" value="HTH_ARSR"/>
    <property type="match status" value="1"/>
</dbReference>
<evidence type="ECO:0000313" key="5">
    <source>
        <dbReference type="EMBL" id="WWQ61284.1"/>
    </source>
</evidence>
<evidence type="ECO:0000259" key="4">
    <source>
        <dbReference type="Pfam" id="PF01978"/>
    </source>
</evidence>
<dbReference type="InterPro" id="IPR036388">
    <property type="entry name" value="WH-like_DNA-bd_sf"/>
</dbReference>
<proteinExistence type="predicted"/>
<dbReference type="InterPro" id="IPR036390">
    <property type="entry name" value="WH_DNA-bd_sf"/>
</dbReference>
<feature type="domain" description="Transcription regulator TrmB N-terminal" evidence="4">
    <location>
        <begin position="25"/>
        <end position="80"/>
    </location>
</feature>
<dbReference type="Pfam" id="PF01978">
    <property type="entry name" value="TrmB"/>
    <property type="match status" value="1"/>
</dbReference>
<dbReference type="GeneID" id="89335939"/>
<dbReference type="RefSeq" id="WP_338603368.1">
    <property type="nucleotide sequence ID" value="NZ_CP146016.1"/>
</dbReference>
<dbReference type="PANTHER" id="PTHR38465:SF1">
    <property type="entry name" value="HTH-TYPE TRANSCRIPTIONAL REGULATOR MJ1563-RELATED"/>
    <property type="match status" value="1"/>
</dbReference>
<accession>A0AAX4L2X0</accession>
<dbReference type="AlphaFoldDB" id="A0AAX4L2X0"/>
<dbReference type="InterPro" id="IPR011991">
    <property type="entry name" value="ArsR-like_HTH"/>
</dbReference>
<dbReference type="InterPro" id="IPR052362">
    <property type="entry name" value="HTH-GbsR_regulator"/>
</dbReference>
<evidence type="ECO:0000313" key="6">
    <source>
        <dbReference type="Proteomes" id="UP001432202"/>
    </source>
</evidence>
<keyword evidence="6" id="KW-1185">Reference proteome</keyword>
<reference evidence="5 6" key="1">
    <citation type="submission" date="2024-02" db="EMBL/GenBank/DDBJ databases">
        <title>STSV induces naive adaptation in Sulfolobus.</title>
        <authorList>
            <person name="Xiang X."/>
            <person name="Song M."/>
        </authorList>
    </citation>
    <scope>NUCLEOTIDE SEQUENCE [LARGE SCALE GENOMIC DNA]</scope>
    <source>
        <strain evidence="5 6">RT2</strain>
    </source>
</reference>
<sequence length="131" mass="14835">MQGKTEISMPDGRTANVFSVIEFLYGLTDRDIEILKLLIKSQTPLTMEDISKELNITKSVVNKSILNLEKKGIIIKEKMDVSKKGRRAYTYRTDFESLSKKVINDLDQLVKGLKSKIAELMGVQIEKSAIK</sequence>
<name>A0AAX4L2X0_9CREN</name>
<dbReference type="Proteomes" id="UP001432202">
    <property type="component" value="Chromosome"/>
</dbReference>
<protein>
    <submittedName>
        <fullName evidence="5">Helix-turn-helix domain-containing protein</fullName>
    </submittedName>
</protein>
<dbReference type="SUPFAM" id="SSF46785">
    <property type="entry name" value="Winged helix' DNA-binding domain"/>
    <property type="match status" value="1"/>
</dbReference>
<dbReference type="EMBL" id="CP146016">
    <property type="protein sequence ID" value="WWQ61284.1"/>
    <property type="molecule type" value="Genomic_DNA"/>
</dbReference>
<evidence type="ECO:0000256" key="2">
    <source>
        <dbReference type="ARBA" id="ARBA00023125"/>
    </source>
</evidence>
<keyword evidence="2" id="KW-0238">DNA-binding</keyword>
<keyword evidence="3" id="KW-0804">Transcription</keyword>
<dbReference type="Gene3D" id="1.10.10.10">
    <property type="entry name" value="Winged helix-like DNA-binding domain superfamily/Winged helix DNA-binding domain"/>
    <property type="match status" value="1"/>
</dbReference>
<organism evidence="5 6">
    <name type="scientific">Sulfolobus tengchongensis</name>
    <dbReference type="NCBI Taxonomy" id="207809"/>
    <lineage>
        <taxon>Archaea</taxon>
        <taxon>Thermoproteota</taxon>
        <taxon>Thermoprotei</taxon>
        <taxon>Sulfolobales</taxon>
        <taxon>Sulfolobaceae</taxon>
        <taxon>Sulfolobus</taxon>
    </lineage>
</organism>